<gene>
    <name evidence="2" type="ORF">ACIBG2_06315</name>
</gene>
<keyword evidence="3" id="KW-1185">Reference proteome</keyword>
<dbReference type="Pfam" id="PF13671">
    <property type="entry name" value="AAA_33"/>
    <property type="match status" value="1"/>
</dbReference>
<accession>A0ABW7YM53</accession>
<evidence type="ECO:0000256" key="1">
    <source>
        <dbReference type="SAM" id="MobiDB-lite"/>
    </source>
</evidence>
<reference evidence="2 3" key="1">
    <citation type="submission" date="2024-10" db="EMBL/GenBank/DDBJ databases">
        <title>The Natural Products Discovery Center: Release of the First 8490 Sequenced Strains for Exploring Actinobacteria Biosynthetic Diversity.</title>
        <authorList>
            <person name="Kalkreuter E."/>
            <person name="Kautsar S.A."/>
            <person name="Yang D."/>
            <person name="Bader C.D."/>
            <person name="Teijaro C.N."/>
            <person name="Fluegel L."/>
            <person name="Davis C.M."/>
            <person name="Simpson J.R."/>
            <person name="Lauterbach L."/>
            <person name="Steele A.D."/>
            <person name="Gui C."/>
            <person name="Meng S."/>
            <person name="Li G."/>
            <person name="Viehrig K."/>
            <person name="Ye F."/>
            <person name="Su P."/>
            <person name="Kiefer A.F."/>
            <person name="Nichols A."/>
            <person name="Cepeda A.J."/>
            <person name="Yan W."/>
            <person name="Fan B."/>
            <person name="Jiang Y."/>
            <person name="Adhikari A."/>
            <person name="Zheng C.-J."/>
            <person name="Schuster L."/>
            <person name="Cowan T.M."/>
            <person name="Smanski M.J."/>
            <person name="Chevrette M.G."/>
            <person name="De Carvalho L.P.S."/>
            <person name="Shen B."/>
        </authorList>
    </citation>
    <scope>NUCLEOTIDE SEQUENCE [LARGE SCALE GENOMIC DNA]</scope>
    <source>
        <strain evidence="2 3">NPDC050545</strain>
    </source>
</reference>
<sequence length="213" mass="22731">MVPVWVISGPPGAGKSTVAAALLARLAPVPALLDKDAVYGGFVAELLSVYGRPPGEREGPWYDEHVKVHEYGGLTRLARTVRGHGCPVMLDGPFTSQVHSARLWTGWVEELGGGPAHLLWVRSDGPALRARLEARGLERDAGKLAAFDAYLRAIRVDEPPAVSSQAPRTSFTPSRDRQPAGRAGDRRPAHRGGYAAANSSGRRGTSRVKTPSS</sequence>
<organism evidence="2 3">
    <name type="scientific">Nonomuraea typhae</name>
    <dbReference type="NCBI Taxonomy" id="2603600"/>
    <lineage>
        <taxon>Bacteria</taxon>
        <taxon>Bacillati</taxon>
        <taxon>Actinomycetota</taxon>
        <taxon>Actinomycetes</taxon>
        <taxon>Streptosporangiales</taxon>
        <taxon>Streptosporangiaceae</taxon>
        <taxon>Nonomuraea</taxon>
    </lineage>
</organism>
<evidence type="ECO:0000313" key="3">
    <source>
        <dbReference type="Proteomes" id="UP001612741"/>
    </source>
</evidence>
<feature type="compositionally biased region" description="Polar residues" evidence="1">
    <location>
        <begin position="162"/>
        <end position="173"/>
    </location>
</feature>
<feature type="compositionally biased region" description="Basic and acidic residues" evidence="1">
    <location>
        <begin position="174"/>
        <end position="187"/>
    </location>
</feature>
<dbReference type="Gene3D" id="3.40.50.300">
    <property type="entry name" value="P-loop containing nucleotide triphosphate hydrolases"/>
    <property type="match status" value="1"/>
</dbReference>
<name>A0ABW7YM53_9ACTN</name>
<feature type="compositionally biased region" description="Polar residues" evidence="1">
    <location>
        <begin position="197"/>
        <end position="213"/>
    </location>
</feature>
<dbReference type="Proteomes" id="UP001612741">
    <property type="component" value="Unassembled WGS sequence"/>
</dbReference>
<feature type="region of interest" description="Disordered" evidence="1">
    <location>
        <begin position="161"/>
        <end position="213"/>
    </location>
</feature>
<dbReference type="EMBL" id="JBITGY010000002">
    <property type="protein sequence ID" value="MFI6496975.1"/>
    <property type="molecule type" value="Genomic_DNA"/>
</dbReference>
<dbReference type="RefSeq" id="WP_397079516.1">
    <property type="nucleotide sequence ID" value="NZ_JBITGY010000002.1"/>
</dbReference>
<dbReference type="InterPro" id="IPR027417">
    <property type="entry name" value="P-loop_NTPase"/>
</dbReference>
<evidence type="ECO:0000313" key="2">
    <source>
        <dbReference type="EMBL" id="MFI6496975.1"/>
    </source>
</evidence>
<protein>
    <submittedName>
        <fullName evidence="2">AAA family ATPase</fullName>
    </submittedName>
</protein>
<comment type="caution">
    <text evidence="2">The sequence shown here is derived from an EMBL/GenBank/DDBJ whole genome shotgun (WGS) entry which is preliminary data.</text>
</comment>
<dbReference type="SUPFAM" id="SSF52540">
    <property type="entry name" value="P-loop containing nucleoside triphosphate hydrolases"/>
    <property type="match status" value="1"/>
</dbReference>
<proteinExistence type="predicted"/>